<proteinExistence type="predicted"/>
<evidence type="ECO:0000313" key="1">
    <source>
        <dbReference type="Proteomes" id="UP000095286"/>
    </source>
</evidence>
<reference evidence="2" key="1">
    <citation type="submission" date="2016-11" db="UniProtKB">
        <authorList>
            <consortium name="WormBaseParasite"/>
        </authorList>
    </citation>
    <scope>IDENTIFICATION</scope>
    <source>
        <strain evidence="2">KR3021</strain>
    </source>
</reference>
<sequence>MLVLTSEEILTPRESGKFVAEHKVKSTFIKEEGVEKVSDLIFEALKSGEMGKVDWDNHPLHPRNGDEEAINFVFFMDVINFSFWTDAERQYTTTLDGQTYTAYFAAAAAVNRALRNNIPITSAQFMANITVDQMKDLFRSDSYGTIPLVSERVDVLNEAGKVLLEKFNGSFYNVLKQCNKSAVALLELIVTNFKSFKDYSVYEQQVVALLKRAQILVADCYGCLKGKNEIGNFADIGELTMFADYRVPQVLYFFGALEHDEEVMVRLQNDYEFMNNEPMEVCLRACSIHAVELIITSVIKKLRKAKRRKEVIRDQRRVTAMDVDIFLWLYRREHAAEIEATVKPHRVRCIYY</sequence>
<accession>A0AC35U3W6</accession>
<dbReference type="Proteomes" id="UP000095286">
    <property type="component" value="Unplaced"/>
</dbReference>
<evidence type="ECO:0000313" key="2">
    <source>
        <dbReference type="WBParaSite" id="RSKR_0000707800.1"/>
    </source>
</evidence>
<name>A0AC35U3W6_9BILA</name>
<protein>
    <submittedName>
        <fullName evidence="2">Queuosine salvage protein</fullName>
    </submittedName>
</protein>
<organism evidence="1 2">
    <name type="scientific">Rhabditophanes sp. KR3021</name>
    <dbReference type="NCBI Taxonomy" id="114890"/>
    <lineage>
        <taxon>Eukaryota</taxon>
        <taxon>Metazoa</taxon>
        <taxon>Ecdysozoa</taxon>
        <taxon>Nematoda</taxon>
        <taxon>Chromadorea</taxon>
        <taxon>Rhabditida</taxon>
        <taxon>Tylenchina</taxon>
        <taxon>Panagrolaimomorpha</taxon>
        <taxon>Strongyloidoidea</taxon>
        <taxon>Alloionematidae</taxon>
        <taxon>Rhabditophanes</taxon>
    </lineage>
</organism>
<dbReference type="WBParaSite" id="RSKR_0000707800.1">
    <property type="protein sequence ID" value="RSKR_0000707800.1"/>
    <property type="gene ID" value="RSKR_0000707800"/>
</dbReference>